<dbReference type="RefSeq" id="WP_260574586.1">
    <property type="nucleotide sequence ID" value="NZ_CP104205.1"/>
</dbReference>
<organism evidence="1 2">
    <name type="scientific">Maribacter litopenaei</name>
    <dbReference type="NCBI Taxonomy" id="2976127"/>
    <lineage>
        <taxon>Bacteria</taxon>
        <taxon>Pseudomonadati</taxon>
        <taxon>Bacteroidota</taxon>
        <taxon>Flavobacteriia</taxon>
        <taxon>Flavobacteriales</taxon>
        <taxon>Flavobacteriaceae</taxon>
        <taxon>Maribacter</taxon>
    </lineage>
</organism>
<proteinExistence type="predicted"/>
<evidence type="ECO:0008006" key="3">
    <source>
        <dbReference type="Google" id="ProtNLM"/>
    </source>
</evidence>
<evidence type="ECO:0000313" key="1">
    <source>
        <dbReference type="EMBL" id="UWX56060.1"/>
    </source>
</evidence>
<protein>
    <recommendedName>
        <fullName evidence="3">Lipoprotein</fullName>
    </recommendedName>
</protein>
<dbReference type="Proteomes" id="UP001059209">
    <property type="component" value="Chromosome"/>
</dbReference>
<accession>A0ABY5YD66</accession>
<dbReference type="EMBL" id="CP104205">
    <property type="protein sequence ID" value="UWX56060.1"/>
    <property type="molecule type" value="Genomic_DNA"/>
</dbReference>
<name>A0ABY5YD66_9FLAO</name>
<reference evidence="1" key="1">
    <citation type="submission" date="2022-09" db="EMBL/GenBank/DDBJ databases">
        <title>Maribacter litopenaei sp. nov., isolated from the intestinal tract of the Pacific White Shrimp, Litopenaeus vannamei.</title>
        <authorList>
            <person name="Kim S.Y."/>
            <person name="Hwang C.Y."/>
        </authorList>
    </citation>
    <scope>NUCLEOTIDE SEQUENCE</scope>
    <source>
        <strain evidence="1">HL-LV01</strain>
    </source>
</reference>
<gene>
    <name evidence="1" type="ORF">NYZ99_07060</name>
</gene>
<keyword evidence="2" id="KW-1185">Reference proteome</keyword>
<evidence type="ECO:0000313" key="2">
    <source>
        <dbReference type="Proteomes" id="UP001059209"/>
    </source>
</evidence>
<sequence length="122" mass="13859">MSKSLLAISVLVVCLCSCKSQEKVQSGENGKEQMELVLKGDHSGYEKEQLIKIDSKSDFEAFFGKINRTRKPGIPIPKVDFERKTIIIRLKGETTSNEPRCNNGKILKRNAFLEKKKANFRK</sequence>